<dbReference type="PANTHER" id="PTHR46409:SF1">
    <property type="entry name" value="HTH PSQ-TYPE DOMAIN-CONTAINING PROTEIN"/>
    <property type="match status" value="1"/>
</dbReference>
<protein>
    <submittedName>
        <fullName evidence="1">Uncharacterized protein</fullName>
    </submittedName>
</protein>
<gene>
    <name evidence="1" type="ORF">AVEN_9372_1</name>
</gene>
<dbReference type="PANTHER" id="PTHR46409">
    <property type="entry name" value="HTH PSQ-TYPE DOMAIN-CONTAINING PROTEIN"/>
    <property type="match status" value="1"/>
</dbReference>
<accession>A0A4Y2DKQ0</accession>
<sequence length="295" mass="34289">MVLSNDQQYLYAICLAISRGECYSDMALRKPGPVSHSRWLTIAGRILRLYVVTEIPSDNLIILATYIMKVELDSVRDFFFKAAETRDDDWGEKIITRIKDQDLTAKDASYHLFCQRELYRLLSETGGKRGYRPARNVDEAMEYIYYYLDGKSEECQFSMEELLNQIQGGFYPDIQTVKTRLFKKYAENIMIAETCNQKCTVYFRNLGYKILTKSWYDNKKSDPQEEKLRAVKAASDIILGDISSQIYNTSEYTPPDNFLVNVESVFPDSLLVFFQTIILKNKCFSVDKWRNFSGT</sequence>
<name>A0A4Y2DKQ0_ARAVE</name>
<evidence type="ECO:0000313" key="2">
    <source>
        <dbReference type="Proteomes" id="UP000499080"/>
    </source>
</evidence>
<keyword evidence="2" id="KW-1185">Reference proteome</keyword>
<dbReference type="OrthoDB" id="6768121at2759"/>
<proteinExistence type="predicted"/>
<dbReference type="EMBL" id="BGPR01000379">
    <property type="protein sequence ID" value="GBM16779.1"/>
    <property type="molecule type" value="Genomic_DNA"/>
</dbReference>
<organism evidence="1 2">
    <name type="scientific">Araneus ventricosus</name>
    <name type="common">Orbweaver spider</name>
    <name type="synonym">Epeira ventricosa</name>
    <dbReference type="NCBI Taxonomy" id="182803"/>
    <lineage>
        <taxon>Eukaryota</taxon>
        <taxon>Metazoa</taxon>
        <taxon>Ecdysozoa</taxon>
        <taxon>Arthropoda</taxon>
        <taxon>Chelicerata</taxon>
        <taxon>Arachnida</taxon>
        <taxon>Araneae</taxon>
        <taxon>Araneomorphae</taxon>
        <taxon>Entelegynae</taxon>
        <taxon>Araneoidea</taxon>
        <taxon>Araneidae</taxon>
        <taxon>Araneus</taxon>
    </lineage>
</organism>
<comment type="caution">
    <text evidence="1">The sequence shown here is derived from an EMBL/GenBank/DDBJ whole genome shotgun (WGS) entry which is preliminary data.</text>
</comment>
<dbReference type="AlphaFoldDB" id="A0A4Y2DKQ0"/>
<reference evidence="1 2" key="1">
    <citation type="journal article" date="2019" name="Sci. Rep.">
        <title>Orb-weaving spider Araneus ventricosus genome elucidates the spidroin gene catalogue.</title>
        <authorList>
            <person name="Kono N."/>
            <person name="Nakamura H."/>
            <person name="Ohtoshi R."/>
            <person name="Moran D.A.P."/>
            <person name="Shinohara A."/>
            <person name="Yoshida Y."/>
            <person name="Fujiwara M."/>
            <person name="Mori M."/>
            <person name="Tomita M."/>
            <person name="Arakawa K."/>
        </authorList>
    </citation>
    <scope>NUCLEOTIDE SEQUENCE [LARGE SCALE GENOMIC DNA]</scope>
</reference>
<dbReference type="Proteomes" id="UP000499080">
    <property type="component" value="Unassembled WGS sequence"/>
</dbReference>
<evidence type="ECO:0000313" key="1">
    <source>
        <dbReference type="EMBL" id="GBM16779.1"/>
    </source>
</evidence>